<dbReference type="GO" id="GO:0030170">
    <property type="term" value="F:pyridoxal phosphate binding"/>
    <property type="evidence" value="ECO:0007669"/>
    <property type="project" value="UniProtKB-UniRule"/>
</dbReference>
<dbReference type="EC" id="5.1.1.1" evidence="5"/>
<dbReference type="Pfam" id="PF01168">
    <property type="entry name" value="Ala_racemase_N"/>
    <property type="match status" value="1"/>
</dbReference>
<feature type="modified residue" description="N6-(pyridoxal phosphate)lysine" evidence="5 6">
    <location>
        <position position="35"/>
    </location>
</feature>
<gene>
    <name evidence="9" type="primary">alr</name>
    <name evidence="9" type="ORF">IRI77_23815</name>
</gene>
<dbReference type="SUPFAM" id="SSF51419">
    <property type="entry name" value="PLP-binding barrel"/>
    <property type="match status" value="1"/>
</dbReference>
<dbReference type="AlphaFoldDB" id="A0A7S7NLI1"/>
<keyword evidence="10" id="KW-1185">Reference proteome</keyword>
<dbReference type="InterPro" id="IPR001608">
    <property type="entry name" value="Ala_racemase_N"/>
</dbReference>
<dbReference type="Gene3D" id="2.40.37.10">
    <property type="entry name" value="Lyase, Ornithine Decarboxylase, Chain A, domain 1"/>
    <property type="match status" value="1"/>
</dbReference>
<dbReference type="SUPFAM" id="SSF50621">
    <property type="entry name" value="Alanine racemase C-terminal domain-like"/>
    <property type="match status" value="1"/>
</dbReference>
<evidence type="ECO:0000256" key="4">
    <source>
        <dbReference type="ARBA" id="ARBA00023235"/>
    </source>
</evidence>
<dbReference type="NCBIfam" id="TIGR00492">
    <property type="entry name" value="alr"/>
    <property type="match status" value="1"/>
</dbReference>
<dbReference type="GO" id="GO:0030632">
    <property type="term" value="P:D-alanine biosynthetic process"/>
    <property type="evidence" value="ECO:0007669"/>
    <property type="project" value="UniProtKB-UniRule"/>
</dbReference>
<feature type="domain" description="Alanine racemase C-terminal" evidence="8">
    <location>
        <begin position="244"/>
        <end position="372"/>
    </location>
</feature>
<proteinExistence type="inferred from homology"/>
<dbReference type="FunFam" id="3.20.20.10:FF:000002">
    <property type="entry name" value="Alanine racemase"/>
    <property type="match status" value="1"/>
</dbReference>
<keyword evidence="3 5" id="KW-0663">Pyridoxal phosphate</keyword>
<dbReference type="Proteomes" id="UP000593892">
    <property type="component" value="Chromosome"/>
</dbReference>
<dbReference type="PANTHER" id="PTHR30511:SF0">
    <property type="entry name" value="ALANINE RACEMASE, CATABOLIC-RELATED"/>
    <property type="match status" value="1"/>
</dbReference>
<dbReference type="InterPro" id="IPR011079">
    <property type="entry name" value="Ala_racemase_C"/>
</dbReference>
<dbReference type="InterPro" id="IPR029066">
    <property type="entry name" value="PLP-binding_barrel"/>
</dbReference>
<dbReference type="SMART" id="SM01005">
    <property type="entry name" value="Ala_racemase_C"/>
    <property type="match status" value="1"/>
</dbReference>
<evidence type="ECO:0000256" key="7">
    <source>
        <dbReference type="PIRSR" id="PIRSR600821-52"/>
    </source>
</evidence>
<dbReference type="PANTHER" id="PTHR30511">
    <property type="entry name" value="ALANINE RACEMASE"/>
    <property type="match status" value="1"/>
</dbReference>
<evidence type="ECO:0000256" key="5">
    <source>
        <dbReference type="HAMAP-Rule" id="MF_01201"/>
    </source>
</evidence>
<name>A0A7S7NLI1_PALFE</name>
<dbReference type="Gene3D" id="3.20.20.10">
    <property type="entry name" value="Alanine racemase"/>
    <property type="match status" value="1"/>
</dbReference>
<comment type="similarity">
    <text evidence="5">Belongs to the alanine racemase family.</text>
</comment>
<comment type="pathway">
    <text evidence="5">Amino-acid biosynthesis; D-alanine biosynthesis; D-alanine from L-alanine: step 1/1.</text>
</comment>
<feature type="binding site" evidence="5 7">
    <location>
        <position position="313"/>
    </location>
    <ligand>
        <name>substrate</name>
    </ligand>
</feature>
<comment type="catalytic activity">
    <reaction evidence="1 5">
        <text>L-alanine = D-alanine</text>
        <dbReference type="Rhea" id="RHEA:20249"/>
        <dbReference type="ChEBI" id="CHEBI:57416"/>
        <dbReference type="ChEBI" id="CHEBI:57972"/>
        <dbReference type="EC" id="5.1.1.1"/>
    </reaction>
</comment>
<dbReference type="GO" id="GO:0005829">
    <property type="term" value="C:cytosol"/>
    <property type="evidence" value="ECO:0007669"/>
    <property type="project" value="TreeGrafter"/>
</dbReference>
<organism evidence="9 10">
    <name type="scientific">Paludibaculum fermentans</name>
    <dbReference type="NCBI Taxonomy" id="1473598"/>
    <lineage>
        <taxon>Bacteria</taxon>
        <taxon>Pseudomonadati</taxon>
        <taxon>Acidobacteriota</taxon>
        <taxon>Terriglobia</taxon>
        <taxon>Bryobacterales</taxon>
        <taxon>Bryobacteraceae</taxon>
        <taxon>Paludibaculum</taxon>
    </lineage>
</organism>
<evidence type="ECO:0000256" key="6">
    <source>
        <dbReference type="PIRSR" id="PIRSR600821-50"/>
    </source>
</evidence>
<evidence type="ECO:0000256" key="3">
    <source>
        <dbReference type="ARBA" id="ARBA00022898"/>
    </source>
</evidence>
<evidence type="ECO:0000256" key="1">
    <source>
        <dbReference type="ARBA" id="ARBA00000316"/>
    </source>
</evidence>
<comment type="function">
    <text evidence="5">Catalyzes the interconversion of L-alanine and D-alanine. May also act on other amino acids.</text>
</comment>
<protein>
    <recommendedName>
        <fullName evidence="5">Alanine racemase</fullName>
        <ecNumber evidence="5">5.1.1.1</ecNumber>
    </recommendedName>
</protein>
<evidence type="ECO:0000259" key="8">
    <source>
        <dbReference type="SMART" id="SM01005"/>
    </source>
</evidence>
<dbReference type="GO" id="GO:0008784">
    <property type="term" value="F:alanine racemase activity"/>
    <property type="evidence" value="ECO:0007669"/>
    <property type="project" value="UniProtKB-UniRule"/>
</dbReference>
<feature type="binding site" evidence="5 7">
    <location>
        <position position="133"/>
    </location>
    <ligand>
        <name>substrate</name>
    </ligand>
</feature>
<dbReference type="InterPro" id="IPR000821">
    <property type="entry name" value="Ala_racemase"/>
</dbReference>
<dbReference type="CDD" id="cd00430">
    <property type="entry name" value="PLPDE_III_AR"/>
    <property type="match status" value="1"/>
</dbReference>
<dbReference type="KEGG" id="pfer:IRI77_23815"/>
<reference evidence="9 10" key="1">
    <citation type="submission" date="2020-10" db="EMBL/GenBank/DDBJ databases">
        <title>Complete genome sequence of Paludibaculum fermentans P105T, a facultatively anaerobic acidobacterium capable of dissimilatory Fe(III) reduction.</title>
        <authorList>
            <person name="Dedysh S.N."/>
            <person name="Beletsky A.V."/>
            <person name="Kulichevskaya I.S."/>
            <person name="Mardanov A.V."/>
            <person name="Ravin N.V."/>
        </authorList>
    </citation>
    <scope>NUCLEOTIDE SEQUENCE [LARGE SCALE GENOMIC DNA]</scope>
    <source>
        <strain evidence="9 10">P105</strain>
    </source>
</reference>
<feature type="active site" description="Proton acceptor; specific for D-alanine" evidence="5">
    <location>
        <position position="35"/>
    </location>
</feature>
<evidence type="ECO:0000256" key="2">
    <source>
        <dbReference type="ARBA" id="ARBA00001933"/>
    </source>
</evidence>
<dbReference type="UniPathway" id="UPA00042">
    <property type="reaction ID" value="UER00497"/>
</dbReference>
<dbReference type="Pfam" id="PF00842">
    <property type="entry name" value="Ala_racemase_C"/>
    <property type="match status" value="1"/>
</dbReference>
<dbReference type="InterPro" id="IPR009006">
    <property type="entry name" value="Ala_racemase/Decarboxylase_C"/>
</dbReference>
<dbReference type="PRINTS" id="PR00992">
    <property type="entry name" value="ALARACEMASE"/>
</dbReference>
<evidence type="ECO:0000313" key="9">
    <source>
        <dbReference type="EMBL" id="QOY85832.1"/>
    </source>
</evidence>
<accession>A0A7S7NLI1</accession>
<feature type="active site" description="Proton acceptor; specific for L-alanine" evidence="5">
    <location>
        <position position="265"/>
    </location>
</feature>
<dbReference type="HAMAP" id="MF_01201">
    <property type="entry name" value="Ala_racemase"/>
    <property type="match status" value="1"/>
</dbReference>
<keyword evidence="4 5" id="KW-0413">Isomerase</keyword>
<sequence length="372" mass="40015">MYRIWVEISLDQLAANYHAVRKVVGPGVAVAPVLKADAYRHGSVEVAHRLQEEGAHWLAVSNAEEGVVLRESGIRMRILVMGDFLPPERDALVEYSLTPVIHSLERLKEYDRLAQSVDRILPCHLKIDTGMGRLGVRSTCEELRAAAASAHHLHLEGLMTHFASAADFTTAQTTDQIVLFETAAHSLGQAGIQPALRHLGSSAAVAYGIRSAFGTMVRPGLAIYGYVTPSKGDAPPTELKVRPALTWKSRLVEIKEIPEGASVGYGATWQARRRTRLGIVAAGYADGIPHAVSNRGHVIVDGYLAPIVGAVSMDLITVDLTEVPPARIGDTVILLGRAGDVKWDADDIAAAGGTISYTVLCGIGNRVKRVYT</sequence>
<dbReference type="EMBL" id="CP063849">
    <property type="protein sequence ID" value="QOY85832.1"/>
    <property type="molecule type" value="Genomic_DNA"/>
</dbReference>
<evidence type="ECO:0000313" key="10">
    <source>
        <dbReference type="Proteomes" id="UP000593892"/>
    </source>
</evidence>
<dbReference type="RefSeq" id="WP_194447502.1">
    <property type="nucleotide sequence ID" value="NZ_CP063849.1"/>
</dbReference>
<comment type="cofactor">
    <cofactor evidence="2 5 6">
        <name>pyridoxal 5'-phosphate</name>
        <dbReference type="ChEBI" id="CHEBI:597326"/>
    </cofactor>
</comment>